<keyword evidence="3" id="KW-1185">Reference proteome</keyword>
<dbReference type="Pfam" id="PF13439">
    <property type="entry name" value="Glyco_transf_4"/>
    <property type="match status" value="1"/>
</dbReference>
<comment type="caution">
    <text evidence="2">The sequence shown here is derived from an EMBL/GenBank/DDBJ whole genome shotgun (WGS) entry which is preliminary data.</text>
</comment>
<dbReference type="PANTHER" id="PTHR45947">
    <property type="entry name" value="SULFOQUINOVOSYL TRANSFERASE SQD2"/>
    <property type="match status" value="1"/>
</dbReference>
<protein>
    <submittedName>
        <fullName evidence="2">Glycosyltransferase involved in cell wall biosynthesis</fullName>
    </submittedName>
</protein>
<dbReference type="Proteomes" id="UP000245390">
    <property type="component" value="Unassembled WGS sequence"/>
</dbReference>
<evidence type="ECO:0000313" key="2">
    <source>
        <dbReference type="EMBL" id="PWK54632.1"/>
    </source>
</evidence>
<dbReference type="Gene3D" id="3.40.50.2000">
    <property type="entry name" value="Glycogen Phosphorylase B"/>
    <property type="match status" value="2"/>
</dbReference>
<dbReference type="Pfam" id="PF13692">
    <property type="entry name" value="Glyco_trans_1_4"/>
    <property type="match status" value="1"/>
</dbReference>
<dbReference type="CDD" id="cd03801">
    <property type="entry name" value="GT4_PimA-like"/>
    <property type="match status" value="1"/>
</dbReference>
<sequence length="390" mass="41639">MRIAYVSADRGIPVFGEKGASIHIQEMMRAFVTVGHDVRALTARRGDGDGQGLWVEEVPQTGSGADRADKERAAMRQAEAIEARLMSLYREWPFDMIYERYSLWSAAGVRAARRLGLPVVTEVNAPLVMEQAAFRSLVCDAEARALEAEVLAGSTALAAVSSQVAEYLVCAGAASGRVHVIGNAVDTRHFRPDVPPAEVAGIPDNAFVVGFTGSLKMWHGVDTLLEAFRLFRAVEPRAHLLICGDGPKAGWIEGFVAGATLGEAVTLAGWVDHARLPSLIARMDVATAPYPVSDTHYFSPLKLYEYLAVGSPVLASDIGQTAELLAGSEAAILLPPGDAGALARGMADLCADPVRRRVMSMAAADLGRRHDWTDNARRVVALAGLRTVAA</sequence>
<dbReference type="InterPro" id="IPR050194">
    <property type="entry name" value="Glycosyltransferase_grp1"/>
</dbReference>
<dbReference type="EMBL" id="QGGV01000011">
    <property type="protein sequence ID" value="PWK54632.1"/>
    <property type="molecule type" value="Genomic_DNA"/>
</dbReference>
<organism evidence="2 3">
    <name type="scientific">Silicimonas algicola</name>
    <dbReference type="NCBI Taxonomy" id="1826607"/>
    <lineage>
        <taxon>Bacteria</taxon>
        <taxon>Pseudomonadati</taxon>
        <taxon>Pseudomonadota</taxon>
        <taxon>Alphaproteobacteria</taxon>
        <taxon>Rhodobacterales</taxon>
        <taxon>Paracoccaceae</taxon>
    </lineage>
</organism>
<gene>
    <name evidence="2" type="ORF">C8D95_11167</name>
</gene>
<proteinExistence type="predicted"/>
<accession>A0A316G1S9</accession>
<evidence type="ECO:0000313" key="3">
    <source>
        <dbReference type="Proteomes" id="UP000245390"/>
    </source>
</evidence>
<dbReference type="AlphaFoldDB" id="A0A316G1S9"/>
<dbReference type="OrthoDB" id="9790710at2"/>
<feature type="domain" description="Glycosyltransferase subfamily 4-like N-terminal" evidence="1">
    <location>
        <begin position="19"/>
        <end position="188"/>
    </location>
</feature>
<dbReference type="GO" id="GO:0016757">
    <property type="term" value="F:glycosyltransferase activity"/>
    <property type="evidence" value="ECO:0007669"/>
    <property type="project" value="UniProtKB-ARBA"/>
</dbReference>
<keyword evidence="2" id="KW-0808">Transferase</keyword>
<dbReference type="RefSeq" id="WP_109760738.1">
    <property type="nucleotide sequence ID" value="NZ_CP034588.1"/>
</dbReference>
<dbReference type="PANTHER" id="PTHR45947:SF3">
    <property type="entry name" value="SULFOQUINOVOSYL TRANSFERASE SQD2"/>
    <property type="match status" value="1"/>
</dbReference>
<name>A0A316G1S9_9RHOB</name>
<reference evidence="2 3" key="1">
    <citation type="submission" date="2018-05" db="EMBL/GenBank/DDBJ databases">
        <title>Genomic Encyclopedia of Type Strains, Phase IV (KMG-IV): sequencing the most valuable type-strain genomes for metagenomic binning, comparative biology and taxonomic classification.</title>
        <authorList>
            <person name="Goeker M."/>
        </authorList>
    </citation>
    <scope>NUCLEOTIDE SEQUENCE [LARGE SCALE GENOMIC DNA]</scope>
    <source>
        <strain evidence="2 3">DSM 103371</strain>
    </source>
</reference>
<dbReference type="KEGG" id="salo:EF888_14475"/>
<dbReference type="InterPro" id="IPR028098">
    <property type="entry name" value="Glyco_trans_4-like_N"/>
</dbReference>
<evidence type="ECO:0000259" key="1">
    <source>
        <dbReference type="Pfam" id="PF13439"/>
    </source>
</evidence>
<dbReference type="SUPFAM" id="SSF53756">
    <property type="entry name" value="UDP-Glycosyltransferase/glycogen phosphorylase"/>
    <property type="match status" value="1"/>
</dbReference>